<feature type="transmembrane region" description="Helical" evidence="9">
    <location>
        <begin position="523"/>
        <end position="544"/>
    </location>
</feature>
<evidence type="ECO:0000259" key="10">
    <source>
        <dbReference type="Pfam" id="PF00060"/>
    </source>
</evidence>
<accession>A0A8I6RHS4</accession>
<keyword evidence="5 9" id="KW-1133">Transmembrane helix</keyword>
<feature type="transmembrane region" description="Helical" evidence="9">
    <location>
        <begin position="332"/>
        <end position="349"/>
    </location>
</feature>
<dbReference type="OMA" id="DHLVMSI"/>
<dbReference type="GO" id="GO:0005886">
    <property type="term" value="C:plasma membrane"/>
    <property type="evidence" value="ECO:0007669"/>
    <property type="project" value="UniProtKB-SubCell"/>
</dbReference>
<feature type="transmembrane region" description="Helical" evidence="9">
    <location>
        <begin position="272"/>
        <end position="295"/>
    </location>
</feature>
<dbReference type="KEGG" id="clec:106664416"/>
<evidence type="ECO:0000313" key="12">
    <source>
        <dbReference type="Proteomes" id="UP000494040"/>
    </source>
</evidence>
<evidence type="ECO:0000256" key="8">
    <source>
        <dbReference type="ARBA" id="ARBA00023180"/>
    </source>
</evidence>
<proteinExistence type="inferred from homology"/>
<dbReference type="RefSeq" id="XP_014245605.1">
    <property type="nucleotide sequence ID" value="XM_014390119.1"/>
</dbReference>
<dbReference type="Proteomes" id="UP000494040">
    <property type="component" value="Unassembled WGS sequence"/>
</dbReference>
<dbReference type="EnsemblMetazoa" id="XM_014390119.1">
    <property type="protein sequence ID" value="XP_014245605.1"/>
    <property type="gene ID" value="LOC106664416"/>
</dbReference>
<evidence type="ECO:0000313" key="11">
    <source>
        <dbReference type="EnsemblMetazoa" id="XP_014245605.1"/>
    </source>
</evidence>
<evidence type="ECO:0000256" key="9">
    <source>
        <dbReference type="SAM" id="Phobius"/>
    </source>
</evidence>
<dbReference type="PANTHER" id="PTHR42643:SF24">
    <property type="entry name" value="IONOTROPIC RECEPTOR 60A"/>
    <property type="match status" value="1"/>
</dbReference>
<evidence type="ECO:0000256" key="3">
    <source>
        <dbReference type="ARBA" id="ARBA00022475"/>
    </source>
</evidence>
<dbReference type="GeneID" id="106664416"/>
<sequence>MFGDEVKNSDYADTILQLDWPKMLIHSAVESRESLKGLFILIPNSDLNVYSRFFKTAQYNSLQYLIITKKFHDVVNKFELTWSFRLLDVAALYVSETGLYVLTFFPFNSNGCSDTFPIRINTWNKWIKGFAREKNIFSRKRKLYNLQGCSIKVSLQDRSLSELNQQSIKGVPIKLFQTIKKFMNFSTLIVEMDREANAYAAAYFNLSTAVIQSVLKGQSDIGVGIFSQLLDYDPNILSPVQLNVDCFTWAVPVKAGAMPSIWTMYAFEFDYYTWYALIVNHIIVWAFFHIVFYLYKSQEDRFTSKFSSLHLFAIYLNVSVDPKPTSNALRMFYINWLFFCFVMTSAYQASMGSFVTVPPDSTNIDSVAELLKTNLTLTGDPKMYHVLSASSETSDAIKEVLKRFEMLLPGDFNDVVYRLIKERNFAVFHTKEKLELAEEHVLLHRNVSKGLHIIPGCTITSHNSAIIMKKDSLYNEPFRYVMTSLLESGIVNHWDKSSMREYELSKGKEMTSQKFSLLHAKCAFIIFATGILFAITTFIAEFLTKGIKNQSKLKHKNQN</sequence>
<dbReference type="GO" id="GO:0050906">
    <property type="term" value="P:detection of stimulus involved in sensory perception"/>
    <property type="evidence" value="ECO:0007669"/>
    <property type="project" value="UniProtKB-ARBA"/>
</dbReference>
<dbReference type="Gene3D" id="1.10.287.70">
    <property type="match status" value="1"/>
</dbReference>
<keyword evidence="7" id="KW-0675">Receptor</keyword>
<feature type="domain" description="Ionotropic glutamate receptor C-terminal" evidence="10">
    <location>
        <begin position="273"/>
        <end position="531"/>
    </location>
</feature>
<keyword evidence="4 9" id="KW-0812">Transmembrane</keyword>
<organism evidence="11 12">
    <name type="scientific">Cimex lectularius</name>
    <name type="common">Bed bug</name>
    <name type="synonym">Acanthia lectularia</name>
    <dbReference type="NCBI Taxonomy" id="79782"/>
    <lineage>
        <taxon>Eukaryota</taxon>
        <taxon>Metazoa</taxon>
        <taxon>Ecdysozoa</taxon>
        <taxon>Arthropoda</taxon>
        <taxon>Hexapoda</taxon>
        <taxon>Insecta</taxon>
        <taxon>Pterygota</taxon>
        <taxon>Neoptera</taxon>
        <taxon>Paraneoptera</taxon>
        <taxon>Hemiptera</taxon>
        <taxon>Heteroptera</taxon>
        <taxon>Panheteroptera</taxon>
        <taxon>Cimicomorpha</taxon>
        <taxon>Cimicidae</taxon>
        <taxon>Cimex</taxon>
    </lineage>
</organism>
<comment type="similarity">
    <text evidence="2">Belongs to the glutamate-gated ion channel (TC 1.A.10.1) family.</text>
</comment>
<keyword evidence="8" id="KW-0325">Glycoprotein</keyword>
<keyword evidence="12" id="KW-1185">Reference proteome</keyword>
<dbReference type="InterPro" id="IPR052192">
    <property type="entry name" value="Insect_Ionotropic_Sensory_Rcpt"/>
</dbReference>
<dbReference type="AlphaFoldDB" id="A0A8I6RHS4"/>
<evidence type="ECO:0000256" key="1">
    <source>
        <dbReference type="ARBA" id="ARBA00004651"/>
    </source>
</evidence>
<keyword evidence="6 9" id="KW-0472">Membrane</keyword>
<comment type="subcellular location">
    <subcellularLocation>
        <location evidence="1">Cell membrane</location>
        <topology evidence="1">Multi-pass membrane protein</topology>
    </subcellularLocation>
</comment>
<evidence type="ECO:0000256" key="4">
    <source>
        <dbReference type="ARBA" id="ARBA00022692"/>
    </source>
</evidence>
<name>A0A8I6RHS4_CIMLE</name>
<dbReference type="PANTHER" id="PTHR42643">
    <property type="entry name" value="IONOTROPIC RECEPTOR 20A-RELATED"/>
    <property type="match status" value="1"/>
</dbReference>
<evidence type="ECO:0000256" key="7">
    <source>
        <dbReference type="ARBA" id="ARBA00023170"/>
    </source>
</evidence>
<dbReference type="InterPro" id="IPR001320">
    <property type="entry name" value="Iontro_rcpt_C"/>
</dbReference>
<evidence type="ECO:0000256" key="2">
    <source>
        <dbReference type="ARBA" id="ARBA00008685"/>
    </source>
</evidence>
<evidence type="ECO:0000256" key="6">
    <source>
        <dbReference type="ARBA" id="ARBA00023136"/>
    </source>
</evidence>
<reference evidence="11" key="1">
    <citation type="submission" date="2022-01" db="UniProtKB">
        <authorList>
            <consortium name="EnsemblMetazoa"/>
        </authorList>
    </citation>
    <scope>IDENTIFICATION</scope>
</reference>
<dbReference type="Pfam" id="PF00060">
    <property type="entry name" value="Lig_chan"/>
    <property type="match status" value="1"/>
</dbReference>
<dbReference type="GO" id="GO:0015276">
    <property type="term" value="F:ligand-gated monoatomic ion channel activity"/>
    <property type="evidence" value="ECO:0007669"/>
    <property type="project" value="InterPro"/>
</dbReference>
<dbReference type="SUPFAM" id="SSF53850">
    <property type="entry name" value="Periplasmic binding protein-like II"/>
    <property type="match status" value="1"/>
</dbReference>
<protein>
    <recommendedName>
        <fullName evidence="10">Ionotropic glutamate receptor C-terminal domain-containing protein</fullName>
    </recommendedName>
</protein>
<evidence type="ECO:0000256" key="5">
    <source>
        <dbReference type="ARBA" id="ARBA00022989"/>
    </source>
</evidence>
<dbReference type="OrthoDB" id="6614738at2759"/>
<keyword evidence="3" id="KW-1003">Cell membrane</keyword>